<organism evidence="2 3">
    <name type="scientific">Mucilaginibacter paludis DSM 18603</name>
    <dbReference type="NCBI Taxonomy" id="714943"/>
    <lineage>
        <taxon>Bacteria</taxon>
        <taxon>Pseudomonadati</taxon>
        <taxon>Bacteroidota</taxon>
        <taxon>Sphingobacteriia</taxon>
        <taxon>Sphingobacteriales</taxon>
        <taxon>Sphingobacteriaceae</taxon>
        <taxon>Mucilaginibacter</taxon>
    </lineage>
</organism>
<dbReference type="eggNOG" id="COG0778">
    <property type="taxonomic scope" value="Bacteria"/>
</dbReference>
<dbReference type="STRING" id="714943.Mucpa_1803"/>
<keyword evidence="1" id="KW-0812">Transmembrane</keyword>
<protein>
    <submittedName>
        <fullName evidence="2">Nitroreductase</fullName>
    </submittedName>
</protein>
<accession>H1YA76</accession>
<dbReference type="SUPFAM" id="SSF55469">
    <property type="entry name" value="FMN-dependent nitroreductase-like"/>
    <property type="match status" value="2"/>
</dbReference>
<dbReference type="EMBL" id="CM001403">
    <property type="protein sequence ID" value="EHQ25957.1"/>
    <property type="molecule type" value="Genomic_DNA"/>
</dbReference>
<dbReference type="InterPro" id="IPR000415">
    <property type="entry name" value="Nitroreductase-like"/>
</dbReference>
<proteinExistence type="predicted"/>
<keyword evidence="1" id="KW-0472">Membrane</keyword>
<evidence type="ECO:0000256" key="1">
    <source>
        <dbReference type="SAM" id="Phobius"/>
    </source>
</evidence>
<dbReference type="AlphaFoldDB" id="H1YA76"/>
<dbReference type="NCBIfam" id="NF047509">
    <property type="entry name" value="Rv3131_FMN_oxido"/>
    <property type="match status" value="1"/>
</dbReference>
<evidence type="ECO:0000313" key="2">
    <source>
        <dbReference type="EMBL" id="EHQ25957.1"/>
    </source>
</evidence>
<sequence>MNSFLTPPNSISTKTMDRKRFLGIAAGAVLIAGSAYYLTSDTSNLVRDDINPGEIEKFPLKADEEAILFLASLAPSGHNTQPWFIKYVQPYHWLICNDRGRWLPGVDPQQRETILSIGAFVQNLEYAAHHLGYYCKFTMLAATNQDENILNVILTKTGNTAQYDIQKIKLRRTIRSEYLVDALSKEDLAYLINGQTDFLHFVPNTAKEYKLINEQTIEANRQQAYRNAAQAELATWIRFTSKDTERYRDGLTLAGMEIEGLTAWYLRNFYDKTDVMKSAFRQQSIDQVKRQVSQSAGWLLISSKGSSVNQLLETGMRMQRLFVDVRGRNIAIHPMTQILEETNNKQSINQITGISDTVQFVLRTGYVKNYPQPVSLRRPVDWFIRPNTT</sequence>
<dbReference type="RefSeq" id="WP_008505859.1">
    <property type="nucleotide sequence ID" value="NZ_CM001403.1"/>
</dbReference>
<keyword evidence="1" id="KW-1133">Transmembrane helix</keyword>
<dbReference type="Gene3D" id="3.40.109.10">
    <property type="entry name" value="NADH Oxidase"/>
    <property type="match status" value="1"/>
</dbReference>
<name>H1YA76_9SPHI</name>
<dbReference type="HOGENOM" id="CLU_051479_3_1_10"/>
<reference evidence="2" key="1">
    <citation type="submission" date="2011-09" db="EMBL/GenBank/DDBJ databases">
        <title>The permanent draft genome of Mucilaginibacter paludis DSM 18603.</title>
        <authorList>
            <consortium name="US DOE Joint Genome Institute (JGI-PGF)"/>
            <person name="Lucas S."/>
            <person name="Han J."/>
            <person name="Lapidus A."/>
            <person name="Bruce D."/>
            <person name="Goodwin L."/>
            <person name="Pitluck S."/>
            <person name="Peters L."/>
            <person name="Kyrpides N."/>
            <person name="Mavromatis K."/>
            <person name="Ivanova N."/>
            <person name="Mikhailova N."/>
            <person name="Held B."/>
            <person name="Detter J.C."/>
            <person name="Tapia R."/>
            <person name="Han C."/>
            <person name="Land M."/>
            <person name="Hauser L."/>
            <person name="Markowitz V."/>
            <person name="Cheng J.-F."/>
            <person name="Hugenholtz P."/>
            <person name="Woyke T."/>
            <person name="Wu D."/>
            <person name="Tindall B."/>
            <person name="Brambilla E."/>
            <person name="Klenk H.-P."/>
            <person name="Eisen J.A."/>
        </authorList>
    </citation>
    <scope>NUCLEOTIDE SEQUENCE [LARGE SCALE GENOMIC DNA]</scope>
    <source>
        <strain evidence="2">DSM 18603</strain>
    </source>
</reference>
<dbReference type="Proteomes" id="UP000002774">
    <property type="component" value="Chromosome"/>
</dbReference>
<evidence type="ECO:0000313" key="3">
    <source>
        <dbReference type="Proteomes" id="UP000002774"/>
    </source>
</evidence>
<keyword evidence="3" id="KW-1185">Reference proteome</keyword>
<dbReference type="GO" id="GO:0016491">
    <property type="term" value="F:oxidoreductase activity"/>
    <property type="evidence" value="ECO:0007669"/>
    <property type="project" value="InterPro"/>
</dbReference>
<gene>
    <name evidence="2" type="ORF">Mucpa_1803</name>
</gene>
<feature type="transmembrane region" description="Helical" evidence="1">
    <location>
        <begin position="21"/>
        <end position="38"/>
    </location>
</feature>